<dbReference type="InterPro" id="IPR007327">
    <property type="entry name" value="TPD52"/>
</dbReference>
<dbReference type="PANTHER" id="PTHR19307">
    <property type="entry name" value="TUMOR PROTEIN D52"/>
    <property type="match status" value="1"/>
</dbReference>
<evidence type="ECO:0000256" key="2">
    <source>
        <dbReference type="ARBA" id="ARBA00023054"/>
    </source>
</evidence>
<name>A0AAD9CCK1_DISEL</name>
<reference evidence="3" key="1">
    <citation type="submission" date="2023-04" db="EMBL/GenBank/DDBJ databases">
        <title>Chromosome-level genome of Chaenocephalus aceratus.</title>
        <authorList>
            <person name="Park H."/>
        </authorList>
    </citation>
    <scope>NUCLEOTIDE SEQUENCE</scope>
    <source>
        <strain evidence="3">DE</strain>
        <tissue evidence="3">Muscle</tissue>
    </source>
</reference>
<dbReference type="Proteomes" id="UP001228049">
    <property type="component" value="Unassembled WGS sequence"/>
</dbReference>
<protein>
    <submittedName>
        <fullName evidence="3">Tumor protein D54</fullName>
    </submittedName>
</protein>
<keyword evidence="4" id="KW-1185">Reference proteome</keyword>
<dbReference type="PANTHER" id="PTHR19307:SF13">
    <property type="entry name" value="TUMOR PROTEIN D54"/>
    <property type="match status" value="1"/>
</dbReference>
<accession>A0AAD9CCK1</accession>
<dbReference type="Pfam" id="PF04201">
    <property type="entry name" value="TPD52"/>
    <property type="match status" value="1"/>
</dbReference>
<evidence type="ECO:0000256" key="1">
    <source>
        <dbReference type="ARBA" id="ARBA00005702"/>
    </source>
</evidence>
<evidence type="ECO:0000313" key="3">
    <source>
        <dbReference type="EMBL" id="KAK1899019.1"/>
    </source>
</evidence>
<keyword evidence="2" id="KW-0175">Coiled coil</keyword>
<evidence type="ECO:0000313" key="4">
    <source>
        <dbReference type="Proteomes" id="UP001228049"/>
    </source>
</evidence>
<comment type="similarity">
    <text evidence="1">Belongs to the TPD52 family.</text>
</comment>
<dbReference type="GO" id="GO:0005737">
    <property type="term" value="C:cytoplasm"/>
    <property type="evidence" value="ECO:0007669"/>
    <property type="project" value="TreeGrafter"/>
</dbReference>
<dbReference type="EMBL" id="JASDAP010000008">
    <property type="protein sequence ID" value="KAK1899019.1"/>
    <property type="molecule type" value="Genomic_DNA"/>
</dbReference>
<sequence>MSCFYFRYLTASATLDDISNSNIVVRTRESLFHAGHVTSSALSNMGVSITRRLADMRLSHTMSVPSMRHSSTFKSFDEMVGSVKDRVSGFQ</sequence>
<gene>
    <name evidence="3" type="ORF">KUDE01_018541</name>
</gene>
<comment type="caution">
    <text evidence="3">The sequence shown here is derived from an EMBL/GenBank/DDBJ whole genome shotgun (WGS) entry which is preliminary data.</text>
</comment>
<dbReference type="AlphaFoldDB" id="A0AAD9CCK1"/>
<proteinExistence type="inferred from homology"/>
<organism evidence="3 4">
    <name type="scientific">Dissostichus eleginoides</name>
    <name type="common">Patagonian toothfish</name>
    <name type="synonym">Dissostichus amissus</name>
    <dbReference type="NCBI Taxonomy" id="100907"/>
    <lineage>
        <taxon>Eukaryota</taxon>
        <taxon>Metazoa</taxon>
        <taxon>Chordata</taxon>
        <taxon>Craniata</taxon>
        <taxon>Vertebrata</taxon>
        <taxon>Euteleostomi</taxon>
        <taxon>Actinopterygii</taxon>
        <taxon>Neopterygii</taxon>
        <taxon>Teleostei</taxon>
        <taxon>Neoteleostei</taxon>
        <taxon>Acanthomorphata</taxon>
        <taxon>Eupercaria</taxon>
        <taxon>Perciformes</taxon>
        <taxon>Notothenioidei</taxon>
        <taxon>Nototheniidae</taxon>
        <taxon>Dissostichus</taxon>
    </lineage>
</organism>